<dbReference type="PROSITE" id="PS51192">
    <property type="entry name" value="HELICASE_ATP_BIND_1"/>
    <property type="match status" value="1"/>
</dbReference>
<dbReference type="Gene3D" id="3.30.70.330">
    <property type="match status" value="1"/>
</dbReference>
<dbReference type="GO" id="GO:0005829">
    <property type="term" value="C:cytosol"/>
    <property type="evidence" value="ECO:0007669"/>
    <property type="project" value="TreeGrafter"/>
</dbReference>
<dbReference type="InterPro" id="IPR005580">
    <property type="entry name" value="DbpA/CsdA_RNA-bd_dom"/>
</dbReference>
<evidence type="ECO:0000256" key="2">
    <source>
        <dbReference type="ARBA" id="ARBA00022801"/>
    </source>
</evidence>
<dbReference type="InterPro" id="IPR001650">
    <property type="entry name" value="Helicase_C-like"/>
</dbReference>
<evidence type="ECO:0000259" key="7">
    <source>
        <dbReference type="PROSITE" id="PS51194"/>
    </source>
</evidence>
<dbReference type="CDD" id="cd18787">
    <property type="entry name" value="SF2_C_DEAD"/>
    <property type="match status" value="1"/>
</dbReference>
<sequence>MNDTAPIGILAKLGIGSLNPMQQAAYKAIVEQEKDVIILSPTGTGKTLAYLLPLLQCINLNSELQAVVIVPGRELALQSYRVLSEVGGVRSCACYGGRMTMEEHRTLIRIRPQVVFATPGRLNDHLDKGNISTDAIRLLIIDEFDKCLDMGFENEMYNILNKLPHIRRRVLLSATDSPRISRFIDIRSGLRIDFLSETEVCSSRITVYEVRSPEKDKLPALYSLLCTIANESTIVFLNHRESVERTNAYLIQKGFITAMLHGALDQQQREAALYRFSHAAANVLVCTDLASRGLDIAHVRNIIHYHLPETKDAYIHRIGRTARWNETGNTYFLLSAAEQLPAYIPLPVVPFTLPASPPEPPHPQMSLIYIGKGKKDKISKADILGFLCKRGGLAPTDIGRIDVLSRYAYAAVRSSQLQSLLTTVTGEKIKGIKTIIEEMK</sequence>
<dbReference type="Pfam" id="PF00271">
    <property type="entry name" value="Helicase_C"/>
    <property type="match status" value="1"/>
</dbReference>
<keyword evidence="2" id="KW-0378">Hydrolase</keyword>
<feature type="domain" description="Helicase ATP-binding" evidence="6">
    <location>
        <begin position="27"/>
        <end position="194"/>
    </location>
</feature>
<dbReference type="InterPro" id="IPR011545">
    <property type="entry name" value="DEAD/DEAH_box_helicase_dom"/>
</dbReference>
<keyword evidence="3 8" id="KW-0347">Helicase</keyword>
<keyword evidence="4" id="KW-0067">ATP-binding</keyword>
<keyword evidence="1" id="KW-0547">Nucleotide-binding</keyword>
<dbReference type="InterPro" id="IPR014001">
    <property type="entry name" value="Helicase_ATP-bd"/>
</dbReference>
<comment type="similarity">
    <text evidence="5">Belongs to the DEAD box helicase family.</text>
</comment>
<dbReference type="AlphaFoldDB" id="L1NG93"/>
<dbReference type="InterPro" id="IPR012677">
    <property type="entry name" value="Nucleotide-bd_a/b_plait_sf"/>
</dbReference>
<dbReference type="PROSITE" id="PS51194">
    <property type="entry name" value="HELICASE_CTER"/>
    <property type="match status" value="1"/>
</dbReference>
<proteinExistence type="inferred from homology"/>
<dbReference type="GO" id="GO:0003724">
    <property type="term" value="F:RNA helicase activity"/>
    <property type="evidence" value="ECO:0007669"/>
    <property type="project" value="TreeGrafter"/>
</dbReference>
<dbReference type="SMART" id="SM00487">
    <property type="entry name" value="DEXDc"/>
    <property type="match status" value="1"/>
</dbReference>
<reference evidence="8 9" key="1">
    <citation type="submission" date="2012-05" db="EMBL/GenBank/DDBJ databases">
        <authorList>
            <person name="Weinstock G."/>
            <person name="Sodergren E."/>
            <person name="Lobos E.A."/>
            <person name="Fulton L."/>
            <person name="Fulton R."/>
            <person name="Courtney L."/>
            <person name="Fronick C."/>
            <person name="O'Laughlin M."/>
            <person name="Godfrey J."/>
            <person name="Wilson R.M."/>
            <person name="Miner T."/>
            <person name="Farmer C."/>
            <person name="Delehaunty K."/>
            <person name="Cordes M."/>
            <person name="Minx P."/>
            <person name="Tomlinson C."/>
            <person name="Chen J."/>
            <person name="Wollam A."/>
            <person name="Pepin K.H."/>
            <person name="Bhonagiri V."/>
            <person name="Zhang X."/>
            <person name="Suruliraj S."/>
            <person name="Warren W."/>
            <person name="Mitreva M."/>
            <person name="Mardis E.R."/>
            <person name="Wilson R.K."/>
        </authorList>
    </citation>
    <scope>NUCLEOTIDE SEQUENCE [LARGE SCALE GENOMIC DNA]</scope>
    <source>
        <strain evidence="8 9">F0055</strain>
    </source>
</reference>
<dbReference type="HOGENOM" id="CLU_003041_1_3_10"/>
<comment type="caution">
    <text evidence="8">The sequence shown here is derived from an EMBL/GenBank/DDBJ whole genome shotgun (WGS) entry which is preliminary data.</text>
</comment>
<dbReference type="InterPro" id="IPR044742">
    <property type="entry name" value="DEAD/DEAH_RhlB"/>
</dbReference>
<dbReference type="OrthoDB" id="9785240at2"/>
<keyword evidence="9" id="KW-1185">Reference proteome</keyword>
<dbReference type="Proteomes" id="UP000010433">
    <property type="component" value="Unassembled WGS sequence"/>
</dbReference>
<evidence type="ECO:0000256" key="5">
    <source>
        <dbReference type="ARBA" id="ARBA00038437"/>
    </source>
</evidence>
<dbReference type="GO" id="GO:0016787">
    <property type="term" value="F:hydrolase activity"/>
    <property type="evidence" value="ECO:0007669"/>
    <property type="project" value="UniProtKB-KW"/>
</dbReference>
<dbReference type="Gene3D" id="3.40.50.300">
    <property type="entry name" value="P-loop containing nucleotide triphosphate hydrolases"/>
    <property type="match status" value="2"/>
</dbReference>
<dbReference type="STRING" id="1127699.HMPREF9151_00775"/>
<accession>L1NG93</accession>
<evidence type="ECO:0000256" key="4">
    <source>
        <dbReference type="ARBA" id="ARBA00022840"/>
    </source>
</evidence>
<evidence type="ECO:0000256" key="1">
    <source>
        <dbReference type="ARBA" id="ARBA00022741"/>
    </source>
</evidence>
<feature type="domain" description="Helicase C-terminal" evidence="7">
    <location>
        <begin position="220"/>
        <end position="368"/>
    </location>
</feature>
<dbReference type="SMART" id="SM00490">
    <property type="entry name" value="HELICc"/>
    <property type="match status" value="1"/>
</dbReference>
<dbReference type="SUPFAM" id="SSF52540">
    <property type="entry name" value="P-loop containing nucleoside triphosphate hydrolases"/>
    <property type="match status" value="1"/>
</dbReference>
<evidence type="ECO:0000313" key="9">
    <source>
        <dbReference type="Proteomes" id="UP000010433"/>
    </source>
</evidence>
<organism evidence="8 9">
    <name type="scientific">Hoylesella saccharolytica F0055</name>
    <dbReference type="NCBI Taxonomy" id="1127699"/>
    <lineage>
        <taxon>Bacteria</taxon>
        <taxon>Pseudomonadati</taxon>
        <taxon>Bacteroidota</taxon>
        <taxon>Bacteroidia</taxon>
        <taxon>Bacteroidales</taxon>
        <taxon>Prevotellaceae</taxon>
        <taxon>Hoylesella</taxon>
    </lineage>
</organism>
<protein>
    <submittedName>
        <fullName evidence="8">DEAD/DEAH box helicase</fullName>
    </submittedName>
</protein>
<dbReference type="PANTHER" id="PTHR47959">
    <property type="entry name" value="ATP-DEPENDENT RNA HELICASE RHLE-RELATED"/>
    <property type="match status" value="1"/>
</dbReference>
<dbReference type="CDD" id="cd00268">
    <property type="entry name" value="DEADc"/>
    <property type="match status" value="1"/>
</dbReference>
<dbReference type="GO" id="GO:0005524">
    <property type="term" value="F:ATP binding"/>
    <property type="evidence" value="ECO:0007669"/>
    <property type="project" value="UniProtKB-KW"/>
</dbReference>
<evidence type="ECO:0000256" key="3">
    <source>
        <dbReference type="ARBA" id="ARBA00022806"/>
    </source>
</evidence>
<dbReference type="EMBL" id="AMEP01000055">
    <property type="protein sequence ID" value="EKY02331.1"/>
    <property type="molecule type" value="Genomic_DNA"/>
</dbReference>
<dbReference type="InterPro" id="IPR050079">
    <property type="entry name" value="DEAD_box_RNA_helicase"/>
</dbReference>
<dbReference type="CDD" id="cd12252">
    <property type="entry name" value="RRM_DbpA"/>
    <property type="match status" value="1"/>
</dbReference>
<dbReference type="Pfam" id="PF03880">
    <property type="entry name" value="DbpA"/>
    <property type="match status" value="1"/>
</dbReference>
<dbReference type="PATRIC" id="fig|1127699.3.peg.716"/>
<gene>
    <name evidence="8" type="ORF">HMPREF9151_00775</name>
</gene>
<evidence type="ECO:0000259" key="6">
    <source>
        <dbReference type="PROSITE" id="PS51192"/>
    </source>
</evidence>
<dbReference type="RefSeq" id="WP_009161985.1">
    <property type="nucleotide sequence ID" value="NZ_KB290980.1"/>
</dbReference>
<dbReference type="InterPro" id="IPR027417">
    <property type="entry name" value="P-loop_NTPase"/>
</dbReference>
<dbReference type="Pfam" id="PF00270">
    <property type="entry name" value="DEAD"/>
    <property type="match status" value="1"/>
</dbReference>
<dbReference type="GO" id="GO:0003676">
    <property type="term" value="F:nucleic acid binding"/>
    <property type="evidence" value="ECO:0007669"/>
    <property type="project" value="InterPro"/>
</dbReference>
<evidence type="ECO:0000313" key="8">
    <source>
        <dbReference type="EMBL" id="EKY02331.1"/>
    </source>
</evidence>
<name>L1NG93_9BACT</name>
<dbReference type="PANTHER" id="PTHR47959:SF1">
    <property type="entry name" value="ATP-DEPENDENT RNA HELICASE DBPA"/>
    <property type="match status" value="1"/>
</dbReference>